<organism evidence="2 3">
    <name type="scientific">Acanthoscelides obtectus</name>
    <name type="common">Bean weevil</name>
    <name type="synonym">Bruchus obtectus</name>
    <dbReference type="NCBI Taxonomy" id="200917"/>
    <lineage>
        <taxon>Eukaryota</taxon>
        <taxon>Metazoa</taxon>
        <taxon>Ecdysozoa</taxon>
        <taxon>Arthropoda</taxon>
        <taxon>Hexapoda</taxon>
        <taxon>Insecta</taxon>
        <taxon>Pterygota</taxon>
        <taxon>Neoptera</taxon>
        <taxon>Endopterygota</taxon>
        <taxon>Coleoptera</taxon>
        <taxon>Polyphaga</taxon>
        <taxon>Cucujiformia</taxon>
        <taxon>Chrysomeloidea</taxon>
        <taxon>Chrysomelidae</taxon>
        <taxon>Bruchinae</taxon>
        <taxon>Bruchini</taxon>
        <taxon>Acanthoscelides</taxon>
    </lineage>
</organism>
<name>A0A9P0P2C7_ACAOB</name>
<dbReference type="Gene3D" id="1.20.58.2190">
    <property type="match status" value="1"/>
</dbReference>
<keyword evidence="3" id="KW-1185">Reference proteome</keyword>
<evidence type="ECO:0000259" key="1">
    <source>
        <dbReference type="Pfam" id="PF09409"/>
    </source>
</evidence>
<evidence type="ECO:0000313" key="2">
    <source>
        <dbReference type="EMBL" id="CAH1965993.1"/>
    </source>
</evidence>
<gene>
    <name evidence="2" type="ORF">ACAOBT_LOCUS6607</name>
</gene>
<dbReference type="SMART" id="SM00580">
    <property type="entry name" value="PUG"/>
    <property type="match status" value="1"/>
</dbReference>
<dbReference type="SUPFAM" id="SSF143503">
    <property type="entry name" value="PUG domain-like"/>
    <property type="match status" value="1"/>
</dbReference>
<dbReference type="AlphaFoldDB" id="A0A9P0P2C7"/>
<accession>A0A9P0P2C7</accession>
<dbReference type="InterPro" id="IPR018997">
    <property type="entry name" value="PUB_domain"/>
</dbReference>
<dbReference type="Proteomes" id="UP001152888">
    <property type="component" value="Unassembled WGS sequence"/>
</dbReference>
<evidence type="ECO:0000313" key="3">
    <source>
        <dbReference type="Proteomes" id="UP001152888"/>
    </source>
</evidence>
<comment type="caution">
    <text evidence="2">The sequence shown here is derived from an EMBL/GenBank/DDBJ whole genome shotgun (WGS) entry which is preliminary data.</text>
</comment>
<protein>
    <recommendedName>
        <fullName evidence="1">PUB domain-containing protein</fullName>
    </recommendedName>
</protein>
<reference evidence="2" key="1">
    <citation type="submission" date="2022-03" db="EMBL/GenBank/DDBJ databases">
        <authorList>
            <person name="Sayadi A."/>
        </authorList>
    </citation>
    <scope>NUCLEOTIDE SEQUENCE</scope>
</reference>
<sequence>MGLENLLENLGKNSPDEINEAVRVLSKIADNILKDPKNSKIRTLQKSNATISKKILALKGGVDCLIMMGFKENATNFTMPSNTSLESVMEFREILVSWNNSILRSEVPASQVNYCFMEMIFPSIGFQCFLDIGTKPISM</sequence>
<dbReference type="InterPro" id="IPR036339">
    <property type="entry name" value="PUB-like_dom_sf"/>
</dbReference>
<dbReference type="OrthoDB" id="409136at2759"/>
<proteinExistence type="predicted"/>
<feature type="domain" description="PUB" evidence="1">
    <location>
        <begin position="16"/>
        <end position="92"/>
    </location>
</feature>
<dbReference type="Pfam" id="PF09409">
    <property type="entry name" value="PUB"/>
    <property type="match status" value="1"/>
</dbReference>
<dbReference type="EMBL" id="CAKOFQ010006729">
    <property type="protein sequence ID" value="CAH1965993.1"/>
    <property type="molecule type" value="Genomic_DNA"/>
</dbReference>